<feature type="chain" id="PRO_5041951487" evidence="3">
    <location>
        <begin position="23"/>
        <end position="1629"/>
    </location>
</feature>
<feature type="compositionally biased region" description="Low complexity" evidence="2">
    <location>
        <begin position="1396"/>
        <end position="1407"/>
    </location>
</feature>
<feature type="compositionally biased region" description="Basic and acidic residues" evidence="2">
    <location>
        <begin position="1323"/>
        <end position="1378"/>
    </location>
</feature>
<proteinExistence type="predicted"/>
<feature type="region of interest" description="Disordered" evidence="2">
    <location>
        <begin position="1150"/>
        <end position="1169"/>
    </location>
</feature>
<evidence type="ECO:0000256" key="2">
    <source>
        <dbReference type="SAM" id="MobiDB-lite"/>
    </source>
</evidence>
<feature type="region of interest" description="Disordered" evidence="2">
    <location>
        <begin position="412"/>
        <end position="520"/>
    </location>
</feature>
<feature type="coiled-coil region" evidence="1">
    <location>
        <begin position="146"/>
        <end position="173"/>
    </location>
</feature>
<feature type="compositionally biased region" description="Basic and acidic residues" evidence="2">
    <location>
        <begin position="869"/>
        <end position="878"/>
    </location>
</feature>
<feature type="compositionally biased region" description="Basic and acidic residues" evidence="2">
    <location>
        <begin position="810"/>
        <end position="860"/>
    </location>
</feature>
<accession>A0AAD3H5U6</accession>
<feature type="compositionally biased region" description="Pro residues" evidence="2">
    <location>
        <begin position="422"/>
        <end position="435"/>
    </location>
</feature>
<organism evidence="4 5">
    <name type="scientific">Chaetoceros tenuissimus</name>
    <dbReference type="NCBI Taxonomy" id="426638"/>
    <lineage>
        <taxon>Eukaryota</taxon>
        <taxon>Sar</taxon>
        <taxon>Stramenopiles</taxon>
        <taxon>Ochrophyta</taxon>
        <taxon>Bacillariophyta</taxon>
        <taxon>Coscinodiscophyceae</taxon>
        <taxon>Chaetocerotophycidae</taxon>
        <taxon>Chaetocerotales</taxon>
        <taxon>Chaetocerotaceae</taxon>
        <taxon>Chaetoceros</taxon>
    </lineage>
</organism>
<evidence type="ECO:0000313" key="4">
    <source>
        <dbReference type="EMBL" id="GFH51123.1"/>
    </source>
</evidence>
<sequence length="1629" mass="172310">MRISHVTLLYTLLASSATPSAALFVPQHSVRAYVSTERLFASPKPLFATPDGEESEKEKSQPPSMDNTSSKALDGVDEVVAEAEAALKEAQKAMNELQSESEGNNVKEEKKVPKPPAPPVPPKAVPVENIVEKPNVLVPEVDPEELRVEQERLRAEQEMKAQQMREAEIARKQAADKFKDEALTSAVGGAALGALAGAAVDMYLDTQGITEIEPIIPPVLLGVSLGAATNTLGKQDNAIGGAVRTVFGGAVKGIKNAVTSAVSNAVNSAVEEVKATPTKVKTAVDKKVKETTDEIKAIPGKVSAKASETAEEISNEIKAIPEKVKDSAAKTAERTKTEIETATKKAVEEVKATPGKIADSTKKAVVKTIEDVETSIENTVKETERKITETVDEVVALPTKTVEKISETVSNVIPSGEKKAPPVVPKPPEMPPPPSLLKELEKDPSTIKPPPPPKQTEKKDITPPSLPKVDLPKIEVPKIEVPKVNIPKAPVPKPPAPKVENAAITPPAPKKKEQKKKVEDNFVFSEVSLKEFVSKDKDSKAAEEQIEKQTVQKSTPKKDTPNIFNLGGQPKKTPTKGSDSPVKASAESDRPNIFSIKKQQDEEKKAANKLLDEKKAAQAQAAEDKKKKAEERRLTQIEAAAEKKRQAEEKRQAQLAVIAEKKRLAEEKKAEATLRKKEAEEKKSAEKKLNKAKPGATISLGFFGFGGQKDVEEEVSRANTAAPKGIPTITQWKQNGDGSITGLISGSNAFQSGEQVTTSPINVKDPAVNTVVTTVSGSKYYLGKSAGGGFFGIAGPRSVSPASAPPTQSEPKEDRVAAARKIAEERKAAALKAAEERKRQAEERRAAADAKRREAEEKRQASIAARNEAAAKRQAEQKIQKATRGATVSLGFFNFGGSSEQEESVSKSVPKGVPVLSKWKQNPDGSVTGFVSGSRAFKNGESITTSVLKEKNPSPDSVVTTVSGSKYFLDTKQGGASIGGGFFGARTSPSPSPAPQDNLKAKMDMAAEKRKADAEARKRAAEEKRLRAVEAAEARKRDAAEKKAAQEAAKRAQKSQETVATAKPRTTISLGFLNFGDSSSAVPTGAPAGIPTITKWRQNNDGSITGLISGSNAFRNGESVTTSVIKGNASDNTVVQTISGSKYYLSNKPVSAPKKAAPAPSPSQKAQQAKAKSVVDNAKSGATISLGFLNFGAGDKTKEVPSNVAPKIVSQAPKGVPSISKWRQNRDGSITGIISGSNAYNDGESITTSPITSEATDGALVQTSSGSKYFLEAKPKAGGFFGGTRAPPPSQASSKGTDSKASALEAQKRAAEEKRQAALAAAEAKKEAARAAAEARKREAEEKREAARAAAEAKKKEAEEKRKALAEERKRQAEEKRQAAIAAVEAKKREAESKKQASSQAKQAQKAMETAKPGATISLGFLNFGKSNEAQGAPPVQQNGKKPAKKMASAPRGTPTMYNWRQNRDGSITGKISGATAYSDGESVTTSPLATDADFGALVQTTSGSKYYLAEKGAKIPQAGSAAAPSTKTGFSFGSPAKTKSVTPASTKTAFGVGKPQAAAKPPAKKPAPRGVPILSRWRQNRDSSITGLISGSPGFDDGERITTSPIAKGTVAEGQVVQTGSGSRYYLD</sequence>
<name>A0AAD3H5U6_9STRA</name>
<reference evidence="4 5" key="1">
    <citation type="journal article" date="2021" name="Sci. Rep.">
        <title>The genome of the diatom Chaetoceros tenuissimus carries an ancient integrated fragment of an extant virus.</title>
        <authorList>
            <person name="Hongo Y."/>
            <person name="Kimura K."/>
            <person name="Takaki Y."/>
            <person name="Yoshida Y."/>
            <person name="Baba S."/>
            <person name="Kobayashi G."/>
            <person name="Nagasaki K."/>
            <person name="Hano T."/>
            <person name="Tomaru Y."/>
        </authorList>
    </citation>
    <scope>NUCLEOTIDE SEQUENCE [LARGE SCALE GENOMIC DNA]</scope>
    <source>
        <strain evidence="4 5">NIES-3715</strain>
    </source>
</reference>
<feature type="compositionally biased region" description="Polar residues" evidence="2">
    <location>
        <begin position="728"/>
        <end position="737"/>
    </location>
</feature>
<dbReference type="Proteomes" id="UP001054902">
    <property type="component" value="Unassembled WGS sequence"/>
</dbReference>
<feature type="compositionally biased region" description="Basic and acidic residues" evidence="2">
    <location>
        <begin position="660"/>
        <end position="689"/>
    </location>
</feature>
<protein>
    <submittedName>
        <fullName evidence="4">Uncharacterized protein</fullName>
    </submittedName>
</protein>
<keyword evidence="3" id="KW-0732">Signal</keyword>
<evidence type="ECO:0000313" key="5">
    <source>
        <dbReference type="Proteomes" id="UP001054902"/>
    </source>
</evidence>
<feature type="compositionally biased region" description="Pro residues" evidence="2">
    <location>
        <begin position="114"/>
        <end position="124"/>
    </location>
</feature>
<feature type="region of interest" description="Disordered" evidence="2">
    <location>
        <begin position="980"/>
        <end position="1062"/>
    </location>
</feature>
<feature type="region of interest" description="Disordered" evidence="2">
    <location>
        <begin position="660"/>
        <end position="691"/>
    </location>
</feature>
<feature type="region of interest" description="Disordered" evidence="2">
    <location>
        <begin position="533"/>
        <end position="632"/>
    </location>
</feature>
<gene>
    <name evidence="4" type="ORF">CTEN210_07599</name>
</gene>
<feature type="region of interest" description="Disordered" evidence="2">
    <location>
        <begin position="44"/>
        <end position="125"/>
    </location>
</feature>
<evidence type="ECO:0000256" key="3">
    <source>
        <dbReference type="SAM" id="SignalP"/>
    </source>
</evidence>
<feature type="region of interest" description="Disordered" evidence="2">
    <location>
        <begin position="1280"/>
        <end position="1411"/>
    </location>
</feature>
<feature type="compositionally biased region" description="Polar residues" evidence="2">
    <location>
        <begin position="1291"/>
        <end position="1300"/>
    </location>
</feature>
<feature type="compositionally biased region" description="Polar residues" evidence="2">
    <location>
        <begin position="919"/>
        <end position="931"/>
    </location>
</feature>
<comment type="caution">
    <text evidence="4">The sequence shown here is derived from an EMBL/GenBank/DDBJ whole genome shotgun (WGS) entry which is preliminary data.</text>
</comment>
<feature type="compositionally biased region" description="Polar residues" evidence="2">
    <location>
        <begin position="1524"/>
        <end position="1549"/>
    </location>
</feature>
<feature type="compositionally biased region" description="Basic and acidic residues" evidence="2">
    <location>
        <begin position="999"/>
        <end position="1050"/>
    </location>
</feature>
<feature type="signal peptide" evidence="3">
    <location>
        <begin position="1"/>
        <end position="22"/>
    </location>
</feature>
<dbReference type="SUPFAM" id="SSF58113">
    <property type="entry name" value="Apolipoprotein A-I"/>
    <property type="match status" value="1"/>
</dbReference>
<feature type="compositionally biased region" description="Polar residues" evidence="2">
    <location>
        <begin position="61"/>
        <end position="71"/>
    </location>
</feature>
<feature type="compositionally biased region" description="Basic and acidic residues" evidence="2">
    <location>
        <begin position="598"/>
        <end position="632"/>
    </location>
</feature>
<feature type="region of interest" description="Disordered" evidence="2">
    <location>
        <begin position="1518"/>
        <end position="1603"/>
    </location>
</feature>
<feature type="compositionally biased region" description="Basic and acidic residues" evidence="2">
    <location>
        <begin position="533"/>
        <end position="547"/>
    </location>
</feature>
<feature type="compositionally biased region" description="Basic and acidic residues" evidence="2">
    <location>
        <begin position="1306"/>
        <end position="1316"/>
    </location>
</feature>
<dbReference type="PANTHER" id="PTHR23159">
    <property type="entry name" value="CENTROSOMAL PROTEIN 2"/>
    <property type="match status" value="1"/>
</dbReference>
<keyword evidence="1" id="KW-0175">Coiled coil</keyword>
<feature type="region of interest" description="Disordered" evidence="2">
    <location>
        <begin position="714"/>
        <end position="737"/>
    </location>
</feature>
<feature type="compositionally biased region" description="Basic and acidic residues" evidence="2">
    <location>
        <begin position="470"/>
        <end position="481"/>
    </location>
</feature>
<dbReference type="PANTHER" id="PTHR23159:SF31">
    <property type="entry name" value="CENTROSOME-ASSOCIATED PROTEIN CEP250 ISOFORM X1"/>
    <property type="match status" value="1"/>
</dbReference>
<feature type="compositionally biased region" description="Basic and acidic residues" evidence="2">
    <location>
        <begin position="1385"/>
        <end position="1395"/>
    </location>
</feature>
<feature type="region of interest" description="Disordered" evidence="2">
    <location>
        <begin position="795"/>
        <end position="878"/>
    </location>
</feature>
<dbReference type="EMBL" id="BLLK01000045">
    <property type="protein sequence ID" value="GFH51123.1"/>
    <property type="molecule type" value="Genomic_DNA"/>
</dbReference>
<feature type="region of interest" description="Disordered" evidence="2">
    <location>
        <begin position="915"/>
        <end position="934"/>
    </location>
</feature>
<feature type="compositionally biased region" description="Polar residues" evidence="2">
    <location>
        <begin position="1426"/>
        <end position="1440"/>
    </location>
</feature>
<feature type="region of interest" description="Disordered" evidence="2">
    <location>
        <begin position="1426"/>
        <end position="1465"/>
    </location>
</feature>
<evidence type="ECO:0000256" key="1">
    <source>
        <dbReference type="SAM" id="Coils"/>
    </source>
</evidence>
<keyword evidence="5" id="KW-1185">Reference proteome</keyword>